<dbReference type="PANTHER" id="PTHR48090">
    <property type="entry name" value="UNDECAPRENYL-PHOSPHATE 4-DEOXY-4-FORMAMIDO-L-ARABINOSE TRANSFERASE-RELATED"/>
    <property type="match status" value="1"/>
</dbReference>
<dbReference type="EMBL" id="JAVLSF010000050">
    <property type="protein sequence ID" value="MDR9777572.1"/>
    <property type="molecule type" value="Genomic_DNA"/>
</dbReference>
<feature type="transmembrane region" description="Helical" evidence="7">
    <location>
        <begin position="271"/>
        <end position="295"/>
    </location>
</feature>
<evidence type="ECO:0000256" key="4">
    <source>
        <dbReference type="ARBA" id="ARBA00022692"/>
    </source>
</evidence>
<evidence type="ECO:0000313" key="9">
    <source>
        <dbReference type="EMBL" id="MDR9777572.1"/>
    </source>
</evidence>
<evidence type="ECO:0000256" key="3">
    <source>
        <dbReference type="ARBA" id="ARBA00022679"/>
    </source>
</evidence>
<name>A0AAJ2LND6_9HYPH</name>
<evidence type="ECO:0000313" key="10">
    <source>
        <dbReference type="Proteomes" id="UP001268610"/>
    </source>
</evidence>
<evidence type="ECO:0000256" key="5">
    <source>
        <dbReference type="ARBA" id="ARBA00022989"/>
    </source>
</evidence>
<dbReference type="CDD" id="cd04187">
    <property type="entry name" value="DPM1_like_bac"/>
    <property type="match status" value="1"/>
</dbReference>
<dbReference type="Pfam" id="PF00535">
    <property type="entry name" value="Glycos_transf_2"/>
    <property type="match status" value="1"/>
</dbReference>
<dbReference type="EC" id="2.4.-.-" evidence="9"/>
<dbReference type="PANTHER" id="PTHR48090:SF1">
    <property type="entry name" value="PROPHAGE BACTOPRENOL GLUCOSYL TRANSFERASE HOMOLOG"/>
    <property type="match status" value="1"/>
</dbReference>
<dbReference type="SUPFAM" id="SSF53448">
    <property type="entry name" value="Nucleotide-diphospho-sugar transferases"/>
    <property type="match status" value="1"/>
</dbReference>
<keyword evidence="5 7" id="KW-1133">Transmembrane helix</keyword>
<accession>A0AAJ2LND6</accession>
<organism evidence="9 10">
    <name type="scientific">Rhizobium hidalgonense</name>
    <dbReference type="NCBI Taxonomy" id="1538159"/>
    <lineage>
        <taxon>Bacteria</taxon>
        <taxon>Pseudomonadati</taxon>
        <taxon>Pseudomonadota</taxon>
        <taxon>Alphaproteobacteria</taxon>
        <taxon>Hyphomicrobiales</taxon>
        <taxon>Rhizobiaceae</taxon>
        <taxon>Rhizobium/Agrobacterium group</taxon>
        <taxon>Rhizobium</taxon>
    </lineage>
</organism>
<evidence type="ECO:0000256" key="6">
    <source>
        <dbReference type="ARBA" id="ARBA00023136"/>
    </source>
</evidence>
<feature type="domain" description="Glycosyltransferase 2-like" evidence="8">
    <location>
        <begin position="48"/>
        <end position="209"/>
    </location>
</feature>
<evidence type="ECO:0000256" key="2">
    <source>
        <dbReference type="ARBA" id="ARBA00022676"/>
    </source>
</evidence>
<dbReference type="InterPro" id="IPR001173">
    <property type="entry name" value="Glyco_trans_2-like"/>
</dbReference>
<evidence type="ECO:0000259" key="8">
    <source>
        <dbReference type="Pfam" id="PF00535"/>
    </source>
</evidence>
<dbReference type="GO" id="GO:0016757">
    <property type="term" value="F:glycosyltransferase activity"/>
    <property type="evidence" value="ECO:0007669"/>
    <property type="project" value="UniProtKB-KW"/>
</dbReference>
<reference evidence="9" key="1">
    <citation type="submission" date="2023-04" db="EMBL/GenBank/DDBJ databases">
        <title>Genomic characterization of faba bean (Vicia faba) microsymbionts in Mexican soils.</title>
        <authorList>
            <person name="Rivera Orduna F.N."/>
            <person name="Guevara-Luna J."/>
            <person name="Yan J."/>
            <person name="Arroyo-Herrera I."/>
            <person name="Li Y."/>
            <person name="Vasquez-Murrieta M.S."/>
            <person name="Wang E.T."/>
        </authorList>
    </citation>
    <scope>NUCLEOTIDE SEQUENCE</scope>
    <source>
        <strain evidence="9">CH26</strain>
    </source>
</reference>
<evidence type="ECO:0000256" key="7">
    <source>
        <dbReference type="SAM" id="Phobius"/>
    </source>
</evidence>
<dbReference type="AlphaFoldDB" id="A0AAJ2LND6"/>
<evidence type="ECO:0000256" key="1">
    <source>
        <dbReference type="ARBA" id="ARBA00004141"/>
    </source>
</evidence>
<dbReference type="GO" id="GO:0005886">
    <property type="term" value="C:plasma membrane"/>
    <property type="evidence" value="ECO:0007669"/>
    <property type="project" value="TreeGrafter"/>
</dbReference>
<keyword evidence="2 9" id="KW-0328">Glycosyltransferase</keyword>
<dbReference type="InterPro" id="IPR050256">
    <property type="entry name" value="Glycosyltransferase_2"/>
</dbReference>
<dbReference type="Proteomes" id="UP001268610">
    <property type="component" value="Unassembled WGS sequence"/>
</dbReference>
<proteinExistence type="predicted"/>
<protein>
    <submittedName>
        <fullName evidence="9">Glycosyltransferase family 2 protein</fullName>
        <ecNumber evidence="9">2.4.-.-</ecNumber>
    </submittedName>
</protein>
<comment type="caution">
    <text evidence="9">The sequence shown here is derived from an EMBL/GenBank/DDBJ whole genome shotgun (WGS) entry which is preliminary data.</text>
</comment>
<keyword evidence="3 9" id="KW-0808">Transferase</keyword>
<dbReference type="RefSeq" id="WP_310857435.1">
    <property type="nucleotide sequence ID" value="NZ_JAVLSD010000048.1"/>
</dbReference>
<feature type="transmembrane region" description="Helical" evidence="7">
    <location>
        <begin position="307"/>
        <end position="328"/>
    </location>
</feature>
<keyword evidence="4 7" id="KW-0812">Transmembrane</keyword>
<gene>
    <name evidence="9" type="ORF">RJJ65_34080</name>
</gene>
<dbReference type="InterPro" id="IPR029044">
    <property type="entry name" value="Nucleotide-diphossugar_trans"/>
</dbReference>
<sequence length="352" mass="39016">MREKSYDLDPVLAASSGVDVHAEKIRNRSRSIVATPVSKQGGGGVLLSVVVPVYGCDGCIEELCSRARLALIGMGVSFEILLVDDRSPDQSWSKIVAVYEHFPEVKGIRLSRNFGQHIAISAGLAAAKGDYAVVMDCDLQDPPERIPELYSKMQEGFDLVLAKRVSRSHSAGRVFGSKAYFLLMGRLSKGTFDGSFGSFSILSRKVINEFLRFNEKERHYLFVLRWLGFSIGTIEYNHNQRFAGKSSYSLSRLIQHALDGIFFQSTDLLKWIVTLGLAFSFVGIASSLYFIFSYFAHGSSPGWTSLFVAMLMCTGAILVSLGVLGLYVGKIFDQVKERPLYSVDVMLEHDDK</sequence>
<keyword evidence="6 7" id="KW-0472">Membrane</keyword>
<dbReference type="Gene3D" id="3.90.550.10">
    <property type="entry name" value="Spore Coat Polysaccharide Biosynthesis Protein SpsA, Chain A"/>
    <property type="match status" value="1"/>
</dbReference>
<comment type="subcellular location">
    <subcellularLocation>
        <location evidence="1">Membrane</location>
        <topology evidence="1">Multi-pass membrane protein</topology>
    </subcellularLocation>
</comment>